<keyword evidence="2" id="KW-0812">Transmembrane</keyword>
<evidence type="ECO:0000313" key="3">
    <source>
        <dbReference type="EMBL" id="KAK1745484.1"/>
    </source>
</evidence>
<evidence type="ECO:0000256" key="1">
    <source>
        <dbReference type="SAM" id="MobiDB-lite"/>
    </source>
</evidence>
<protein>
    <submittedName>
        <fullName evidence="3">Uncharacterized protein</fullName>
    </submittedName>
</protein>
<feature type="region of interest" description="Disordered" evidence="1">
    <location>
        <begin position="306"/>
        <end position="407"/>
    </location>
</feature>
<feature type="compositionally biased region" description="Acidic residues" evidence="1">
    <location>
        <begin position="369"/>
        <end position="380"/>
    </location>
</feature>
<feature type="transmembrane region" description="Helical" evidence="2">
    <location>
        <begin position="211"/>
        <end position="231"/>
    </location>
</feature>
<evidence type="ECO:0000256" key="2">
    <source>
        <dbReference type="SAM" id="Phobius"/>
    </source>
</evidence>
<gene>
    <name evidence="3" type="ORF">QTG54_003408</name>
</gene>
<reference evidence="3" key="1">
    <citation type="submission" date="2023-06" db="EMBL/GenBank/DDBJ databases">
        <title>Survivors Of The Sea: Transcriptome response of Skeletonema marinoi to long-term dormancy.</title>
        <authorList>
            <person name="Pinder M.I.M."/>
            <person name="Kourtchenko O."/>
            <person name="Robertson E.K."/>
            <person name="Larsson T."/>
            <person name="Maumus F."/>
            <person name="Osuna-Cruz C.M."/>
            <person name="Vancaester E."/>
            <person name="Stenow R."/>
            <person name="Vandepoele K."/>
            <person name="Ploug H."/>
            <person name="Bruchert V."/>
            <person name="Godhe A."/>
            <person name="Topel M."/>
        </authorList>
    </citation>
    <scope>NUCLEOTIDE SEQUENCE</scope>
    <source>
        <strain evidence="3">R05AC</strain>
    </source>
</reference>
<dbReference type="AlphaFoldDB" id="A0AAD9DGS4"/>
<dbReference type="EMBL" id="JATAAI010000005">
    <property type="protein sequence ID" value="KAK1745484.1"/>
    <property type="molecule type" value="Genomic_DNA"/>
</dbReference>
<name>A0AAD9DGS4_9STRA</name>
<proteinExistence type="predicted"/>
<feature type="compositionally biased region" description="Polar residues" evidence="1">
    <location>
        <begin position="326"/>
        <end position="339"/>
    </location>
</feature>
<accession>A0AAD9DGS4</accession>
<keyword evidence="2" id="KW-0472">Membrane</keyword>
<comment type="caution">
    <text evidence="3">The sequence shown here is derived from an EMBL/GenBank/DDBJ whole genome shotgun (WGS) entry which is preliminary data.</text>
</comment>
<organism evidence="3 4">
    <name type="scientific">Skeletonema marinoi</name>
    <dbReference type="NCBI Taxonomy" id="267567"/>
    <lineage>
        <taxon>Eukaryota</taxon>
        <taxon>Sar</taxon>
        <taxon>Stramenopiles</taxon>
        <taxon>Ochrophyta</taxon>
        <taxon>Bacillariophyta</taxon>
        <taxon>Coscinodiscophyceae</taxon>
        <taxon>Thalassiosirophycidae</taxon>
        <taxon>Thalassiosirales</taxon>
        <taxon>Skeletonemataceae</taxon>
        <taxon>Skeletonema</taxon>
        <taxon>Skeletonema marinoi-dohrnii complex</taxon>
    </lineage>
</organism>
<keyword evidence="4" id="KW-1185">Reference proteome</keyword>
<evidence type="ECO:0000313" key="4">
    <source>
        <dbReference type="Proteomes" id="UP001224775"/>
    </source>
</evidence>
<sequence>MIPLENAILSDVGSNIGSGFSGSISAKPSDEINGAKECSHEDKAECAYVNGVMTFYPDGHFTGGGAYALAGSSGSGSGNSDGAYAIAGSSGSGSGNVDGAAYAIAGSSGSGSGNAGGAYGVAGSSGSGSGSSQSDSYPAASALNAHQVMASDSGSEFDACDGATLIHDSMQGNDYSNVDGVKSVTFKEKTNCPAIVAAKAAVVEEEEDNTAMLVGIPLAAALFVALALLVARRMRDDREEFPLSSGLDDFMGPPEDPYANTIDVHKCTSMYCNCNKALENVSFIPAPREVDLAQARAYAGLPAVTNTTADEGDWFPEEKARDADSDTVTGVHNGSTNGQVPAPDDSRSYLPVEQRPLMTVSEIPHDSEIDTELESLEGGDDATSIPPPPPPPSSLYHDDEPDDEMSI</sequence>
<dbReference type="Proteomes" id="UP001224775">
    <property type="component" value="Unassembled WGS sequence"/>
</dbReference>
<keyword evidence="2" id="KW-1133">Transmembrane helix</keyword>